<keyword evidence="1" id="KW-1133">Transmembrane helix</keyword>
<evidence type="ECO:0000313" key="3">
    <source>
        <dbReference type="Proteomes" id="UP000548476"/>
    </source>
</evidence>
<evidence type="ECO:0000256" key="1">
    <source>
        <dbReference type="SAM" id="Phobius"/>
    </source>
</evidence>
<name>A0A841FQG6_9ACTN</name>
<dbReference type="Proteomes" id="UP000548476">
    <property type="component" value="Unassembled WGS sequence"/>
</dbReference>
<organism evidence="2 3">
    <name type="scientific">Phytomonospora endophytica</name>
    <dbReference type="NCBI Taxonomy" id="714109"/>
    <lineage>
        <taxon>Bacteria</taxon>
        <taxon>Bacillati</taxon>
        <taxon>Actinomycetota</taxon>
        <taxon>Actinomycetes</taxon>
        <taxon>Micromonosporales</taxon>
        <taxon>Micromonosporaceae</taxon>
        <taxon>Phytomonospora</taxon>
    </lineage>
</organism>
<keyword evidence="1" id="KW-0812">Transmembrane</keyword>
<dbReference type="AlphaFoldDB" id="A0A841FQG6"/>
<feature type="transmembrane region" description="Helical" evidence="1">
    <location>
        <begin position="39"/>
        <end position="60"/>
    </location>
</feature>
<feature type="transmembrane region" description="Helical" evidence="1">
    <location>
        <begin position="14"/>
        <end position="33"/>
    </location>
</feature>
<evidence type="ECO:0000313" key="2">
    <source>
        <dbReference type="EMBL" id="MBB6039531.1"/>
    </source>
</evidence>
<protein>
    <submittedName>
        <fullName evidence="2">Uncharacterized protein</fullName>
    </submittedName>
</protein>
<keyword evidence="3" id="KW-1185">Reference proteome</keyword>
<dbReference type="RefSeq" id="WP_184792619.1">
    <property type="nucleotide sequence ID" value="NZ_BONT01000089.1"/>
</dbReference>
<proteinExistence type="predicted"/>
<sequence length="75" mass="7866">MPGFVSRIRPSKPAAVFGAVAGVALLVFGFVTFGTDAGAFIWLWGAFGVGIIAFNLWAAFSRKGASEVVESDERA</sequence>
<keyword evidence="1" id="KW-0472">Membrane</keyword>
<comment type="caution">
    <text evidence="2">The sequence shown here is derived from an EMBL/GenBank/DDBJ whole genome shotgun (WGS) entry which is preliminary data.</text>
</comment>
<dbReference type="EMBL" id="JACHGT010000023">
    <property type="protein sequence ID" value="MBB6039531.1"/>
    <property type="molecule type" value="Genomic_DNA"/>
</dbReference>
<accession>A0A841FQG6</accession>
<reference evidence="2 3" key="1">
    <citation type="submission" date="2020-08" db="EMBL/GenBank/DDBJ databases">
        <title>Genomic Encyclopedia of Type Strains, Phase IV (KMG-IV): sequencing the most valuable type-strain genomes for metagenomic binning, comparative biology and taxonomic classification.</title>
        <authorList>
            <person name="Goeker M."/>
        </authorList>
    </citation>
    <scope>NUCLEOTIDE SEQUENCE [LARGE SCALE GENOMIC DNA]</scope>
    <source>
        <strain evidence="2 3">YIM 65646</strain>
    </source>
</reference>
<gene>
    <name evidence="2" type="ORF">HNR73_007428</name>
</gene>